<dbReference type="Pfam" id="PF06580">
    <property type="entry name" value="His_kinase"/>
    <property type="match status" value="1"/>
</dbReference>
<dbReference type="PANTHER" id="PTHR34220">
    <property type="entry name" value="SENSOR HISTIDINE KINASE YPDA"/>
    <property type="match status" value="1"/>
</dbReference>
<evidence type="ECO:0000313" key="3">
    <source>
        <dbReference type="Proteomes" id="UP001201463"/>
    </source>
</evidence>
<dbReference type="SUPFAM" id="SSF55874">
    <property type="entry name" value="ATPase domain of HSP90 chaperone/DNA topoisomerase II/histidine kinase"/>
    <property type="match status" value="1"/>
</dbReference>
<dbReference type="InterPro" id="IPR036890">
    <property type="entry name" value="HATPase_C_sf"/>
</dbReference>
<dbReference type="EMBL" id="JAJTWT010000001">
    <property type="protein sequence ID" value="MCE4535774.1"/>
    <property type="molecule type" value="Genomic_DNA"/>
</dbReference>
<dbReference type="Proteomes" id="UP001201463">
    <property type="component" value="Unassembled WGS sequence"/>
</dbReference>
<keyword evidence="3" id="KW-1185">Reference proteome</keyword>
<sequence length="195" mass="21491">MELQLLRLQIDPHFLFNSLNSISALTHFDPAGARAMAIDLAEFFRQTLALAGRGRIRLEEELGLVRHYLAIEQQRLGDKLDLAIQAPDDSLTALLPPLTLQPLTENALKHGLRPREDGGRLDIEVMARDGWLHLTVRNPVPAQAAAQSGLGHGLRNLRERLAAQYGSRARVHWGPTPAGFAVEITLPLETSEAPP</sequence>
<organism evidence="2 3">
    <name type="scientific">Pelomonas caseinilytica</name>
    <dbReference type="NCBI Taxonomy" id="2906763"/>
    <lineage>
        <taxon>Bacteria</taxon>
        <taxon>Pseudomonadati</taxon>
        <taxon>Pseudomonadota</taxon>
        <taxon>Betaproteobacteria</taxon>
        <taxon>Burkholderiales</taxon>
        <taxon>Sphaerotilaceae</taxon>
        <taxon>Roseateles</taxon>
    </lineage>
</organism>
<dbReference type="PANTHER" id="PTHR34220:SF7">
    <property type="entry name" value="SENSOR HISTIDINE KINASE YPDA"/>
    <property type="match status" value="1"/>
</dbReference>
<protein>
    <submittedName>
        <fullName evidence="2">Histidine kinase</fullName>
    </submittedName>
</protein>
<comment type="caution">
    <text evidence="2">The sequence shown here is derived from an EMBL/GenBank/DDBJ whole genome shotgun (WGS) entry which is preliminary data.</text>
</comment>
<evidence type="ECO:0000313" key="2">
    <source>
        <dbReference type="EMBL" id="MCE4535774.1"/>
    </source>
</evidence>
<dbReference type="Gene3D" id="3.30.565.10">
    <property type="entry name" value="Histidine kinase-like ATPase, C-terminal domain"/>
    <property type="match status" value="1"/>
</dbReference>
<dbReference type="InterPro" id="IPR050640">
    <property type="entry name" value="Bact_2-comp_sensor_kinase"/>
</dbReference>
<name>A0ABS8X5Z9_9BURK</name>
<dbReference type="InterPro" id="IPR010559">
    <property type="entry name" value="Sig_transdc_His_kin_internal"/>
</dbReference>
<proteinExistence type="predicted"/>
<reference evidence="2 3" key="1">
    <citation type="submission" date="2021-12" db="EMBL/GenBank/DDBJ databases">
        <title>Genome seq of p7.</title>
        <authorList>
            <person name="Seo T."/>
        </authorList>
    </citation>
    <scope>NUCLEOTIDE SEQUENCE [LARGE SCALE GENOMIC DNA]</scope>
    <source>
        <strain evidence="2 3">P7</strain>
    </source>
</reference>
<evidence type="ECO:0000259" key="1">
    <source>
        <dbReference type="Pfam" id="PF06580"/>
    </source>
</evidence>
<dbReference type="GO" id="GO:0016301">
    <property type="term" value="F:kinase activity"/>
    <property type="evidence" value="ECO:0007669"/>
    <property type="project" value="UniProtKB-KW"/>
</dbReference>
<gene>
    <name evidence="2" type="ORF">LXT12_00675</name>
</gene>
<keyword evidence="2" id="KW-0808">Transferase</keyword>
<feature type="domain" description="Signal transduction histidine kinase internal region" evidence="1">
    <location>
        <begin position="1"/>
        <end position="80"/>
    </location>
</feature>
<keyword evidence="2" id="KW-0418">Kinase</keyword>
<accession>A0ABS8X5Z9</accession>